<dbReference type="AlphaFoldDB" id="A0A401GJV7"/>
<dbReference type="OrthoDB" id="2801433at2759"/>
<evidence type="ECO:0000313" key="3">
    <source>
        <dbReference type="Proteomes" id="UP000287166"/>
    </source>
</evidence>
<protein>
    <recommendedName>
        <fullName evidence="4">Retrotransposon gag domain-containing protein</fullName>
    </recommendedName>
</protein>
<keyword evidence="3" id="KW-1185">Reference proteome</keyword>
<dbReference type="GeneID" id="38779351"/>
<dbReference type="RefSeq" id="XP_027613347.1">
    <property type="nucleotide sequence ID" value="XM_027757546.1"/>
</dbReference>
<evidence type="ECO:0000313" key="2">
    <source>
        <dbReference type="EMBL" id="GBE82434.1"/>
    </source>
</evidence>
<comment type="caution">
    <text evidence="2">The sequence shown here is derived from an EMBL/GenBank/DDBJ whole genome shotgun (WGS) entry which is preliminary data.</text>
</comment>
<accession>A0A401GJV7</accession>
<name>A0A401GJV7_9APHY</name>
<dbReference type="Proteomes" id="UP000287166">
    <property type="component" value="Unassembled WGS sequence"/>
</dbReference>
<gene>
    <name evidence="2" type="ORF">SCP_0408180</name>
</gene>
<proteinExistence type="predicted"/>
<organism evidence="2 3">
    <name type="scientific">Sparassis crispa</name>
    <dbReference type="NCBI Taxonomy" id="139825"/>
    <lineage>
        <taxon>Eukaryota</taxon>
        <taxon>Fungi</taxon>
        <taxon>Dikarya</taxon>
        <taxon>Basidiomycota</taxon>
        <taxon>Agaricomycotina</taxon>
        <taxon>Agaricomycetes</taxon>
        <taxon>Polyporales</taxon>
        <taxon>Sparassidaceae</taxon>
        <taxon>Sparassis</taxon>
    </lineage>
</organism>
<sequence>MQRSRSPSTNSDSDTSATTVTSTSAPGLATIIQSSAKHPPILTADKITPAVAHAWENACLQYFKHNDVTNDKKVAKVTGSFQDAIISDWYYNDFDTFDAMMWKDFLAAFCSRFLPKGWDAAIPMQLLRAHQKEDESFEDWVLSIEKLNITLRGTTSHLDDARLCAQISANICEDLQFTCNEDEVKTIASFKDWKDKLTQLDTIRMHK</sequence>
<evidence type="ECO:0008006" key="4">
    <source>
        <dbReference type="Google" id="ProtNLM"/>
    </source>
</evidence>
<dbReference type="InParanoid" id="A0A401GJV7"/>
<dbReference type="STRING" id="139825.A0A401GJV7"/>
<evidence type="ECO:0000256" key="1">
    <source>
        <dbReference type="SAM" id="MobiDB-lite"/>
    </source>
</evidence>
<reference evidence="2 3" key="1">
    <citation type="journal article" date="2018" name="Sci. Rep.">
        <title>Genome sequence of the cauliflower mushroom Sparassis crispa (Hanabiratake) and its association with beneficial usage.</title>
        <authorList>
            <person name="Kiyama R."/>
            <person name="Furutani Y."/>
            <person name="Kawaguchi K."/>
            <person name="Nakanishi T."/>
        </authorList>
    </citation>
    <scope>NUCLEOTIDE SEQUENCE [LARGE SCALE GENOMIC DNA]</scope>
</reference>
<feature type="region of interest" description="Disordered" evidence="1">
    <location>
        <begin position="1"/>
        <end position="22"/>
    </location>
</feature>
<dbReference type="EMBL" id="BFAD01000004">
    <property type="protein sequence ID" value="GBE82434.1"/>
    <property type="molecule type" value="Genomic_DNA"/>
</dbReference>